<sequence length="205" mass="22335">MISIVDYGAGNLQSVRNAFFKLGADTIVASTPDQLEDAQALILPGVGAFGDAMEALCSRGFPDAIRAFVESGRPFLGICLGMQLLLDSSEESPGVEGLHILKGTVRRFPSDMGLKVPHIGFNSIVRKNDAGLFDGVGEWPYYYFVHSYYCSLEDPSQCAAQAEYGLAFDASARWRNVFATQFHPEKSGAVGLRTLQNFLDIVENQ</sequence>
<dbReference type="PIRSF" id="PIRSF000495">
    <property type="entry name" value="Amidotransf_hisH"/>
    <property type="match status" value="1"/>
</dbReference>
<organism evidence="13 14">
    <name type="scientific">Solibaculum mannosilyticum</name>
    <dbReference type="NCBI Taxonomy" id="2780922"/>
    <lineage>
        <taxon>Bacteria</taxon>
        <taxon>Bacillati</taxon>
        <taxon>Bacillota</taxon>
        <taxon>Clostridia</taxon>
        <taxon>Eubacteriales</taxon>
        <taxon>Oscillospiraceae</taxon>
        <taxon>Solibaculum</taxon>
    </lineage>
</organism>
<dbReference type="GO" id="GO:0000107">
    <property type="term" value="F:imidazoleglycerol-phosphate synthase activity"/>
    <property type="evidence" value="ECO:0007669"/>
    <property type="project" value="UniProtKB-UniRule"/>
</dbReference>
<dbReference type="PROSITE" id="PS51273">
    <property type="entry name" value="GATASE_TYPE_1"/>
    <property type="match status" value="1"/>
</dbReference>
<dbReference type="KEGG" id="sman:C12CBH8_20390"/>
<reference evidence="14" key="1">
    <citation type="submission" date="2020-07" db="EMBL/GenBank/DDBJ databases">
        <title>Complete genome sequencing of Clostridia bacterium strain 12CBH8.</title>
        <authorList>
            <person name="Sakamoto M."/>
            <person name="Murakami T."/>
            <person name="Mori H."/>
        </authorList>
    </citation>
    <scope>NUCLEOTIDE SEQUENCE [LARGE SCALE GENOMIC DNA]</scope>
    <source>
        <strain evidence="14">12CBH8</strain>
    </source>
</reference>
<evidence type="ECO:0000256" key="2">
    <source>
        <dbReference type="ARBA" id="ARBA00011152"/>
    </source>
</evidence>
<dbReference type="Proteomes" id="UP000593890">
    <property type="component" value="Chromosome"/>
</dbReference>
<comment type="catalytic activity">
    <reaction evidence="9 10">
        <text>L-glutamine + H2O = L-glutamate + NH4(+)</text>
        <dbReference type="Rhea" id="RHEA:15889"/>
        <dbReference type="ChEBI" id="CHEBI:15377"/>
        <dbReference type="ChEBI" id="CHEBI:28938"/>
        <dbReference type="ChEBI" id="CHEBI:29985"/>
        <dbReference type="ChEBI" id="CHEBI:58359"/>
        <dbReference type="EC" id="3.5.1.2"/>
    </reaction>
</comment>
<evidence type="ECO:0000259" key="12">
    <source>
        <dbReference type="Pfam" id="PF00117"/>
    </source>
</evidence>
<dbReference type="UniPathway" id="UPA00031">
    <property type="reaction ID" value="UER00010"/>
</dbReference>
<evidence type="ECO:0000256" key="7">
    <source>
        <dbReference type="ARBA" id="ARBA00023239"/>
    </source>
</evidence>
<comment type="subunit">
    <text evidence="2 10">Heterodimer of HisH and HisF.</text>
</comment>
<dbReference type="InterPro" id="IPR010139">
    <property type="entry name" value="Imidazole-glycPsynth_HisH"/>
</dbReference>
<name>A0A7I8D3Q8_9FIRM</name>
<evidence type="ECO:0000256" key="6">
    <source>
        <dbReference type="ARBA" id="ARBA00023102"/>
    </source>
</evidence>
<comment type="subcellular location">
    <subcellularLocation>
        <location evidence="10">Cytoplasm</location>
    </subcellularLocation>
</comment>
<dbReference type="NCBIfam" id="TIGR01855">
    <property type="entry name" value="IMP_synth_hisH"/>
    <property type="match status" value="1"/>
</dbReference>
<dbReference type="GO" id="GO:0005737">
    <property type="term" value="C:cytoplasm"/>
    <property type="evidence" value="ECO:0007669"/>
    <property type="project" value="UniProtKB-SubCell"/>
</dbReference>
<feature type="active site" description="Nucleophile" evidence="10 11">
    <location>
        <position position="79"/>
    </location>
</feature>
<evidence type="ECO:0000256" key="8">
    <source>
        <dbReference type="ARBA" id="ARBA00047838"/>
    </source>
</evidence>
<evidence type="ECO:0000256" key="10">
    <source>
        <dbReference type="HAMAP-Rule" id="MF_00278"/>
    </source>
</evidence>
<dbReference type="RefSeq" id="WP_215533180.1">
    <property type="nucleotide sequence ID" value="NZ_AP023321.1"/>
</dbReference>
<evidence type="ECO:0000256" key="4">
    <source>
        <dbReference type="ARBA" id="ARBA00022801"/>
    </source>
</evidence>
<dbReference type="GO" id="GO:0004359">
    <property type="term" value="F:glutaminase activity"/>
    <property type="evidence" value="ECO:0007669"/>
    <property type="project" value="UniProtKB-EC"/>
</dbReference>
<evidence type="ECO:0000256" key="11">
    <source>
        <dbReference type="PIRSR" id="PIRSR000495-1"/>
    </source>
</evidence>
<dbReference type="InterPro" id="IPR017926">
    <property type="entry name" value="GATASE"/>
</dbReference>
<dbReference type="CDD" id="cd01748">
    <property type="entry name" value="GATase1_IGP_Synthase"/>
    <property type="match status" value="1"/>
</dbReference>
<proteinExistence type="inferred from homology"/>
<evidence type="ECO:0000256" key="1">
    <source>
        <dbReference type="ARBA" id="ARBA00005091"/>
    </source>
</evidence>
<keyword evidence="7 10" id="KW-0456">Lyase</keyword>
<dbReference type="GO" id="GO:0000105">
    <property type="term" value="P:L-histidine biosynthetic process"/>
    <property type="evidence" value="ECO:0007669"/>
    <property type="project" value="UniProtKB-UniRule"/>
</dbReference>
<dbReference type="SUPFAM" id="SSF52317">
    <property type="entry name" value="Class I glutamine amidotransferase-like"/>
    <property type="match status" value="1"/>
</dbReference>
<evidence type="ECO:0000256" key="5">
    <source>
        <dbReference type="ARBA" id="ARBA00022962"/>
    </source>
</evidence>
<comment type="catalytic activity">
    <reaction evidence="8 10">
        <text>5-[(5-phospho-1-deoxy-D-ribulos-1-ylimino)methylamino]-1-(5-phospho-beta-D-ribosyl)imidazole-4-carboxamide + L-glutamine = D-erythro-1-(imidazol-4-yl)glycerol 3-phosphate + 5-amino-1-(5-phospho-beta-D-ribosyl)imidazole-4-carboxamide + L-glutamate + H(+)</text>
        <dbReference type="Rhea" id="RHEA:24793"/>
        <dbReference type="ChEBI" id="CHEBI:15378"/>
        <dbReference type="ChEBI" id="CHEBI:29985"/>
        <dbReference type="ChEBI" id="CHEBI:58278"/>
        <dbReference type="ChEBI" id="CHEBI:58359"/>
        <dbReference type="ChEBI" id="CHEBI:58475"/>
        <dbReference type="ChEBI" id="CHEBI:58525"/>
        <dbReference type="EC" id="4.3.2.10"/>
    </reaction>
</comment>
<keyword evidence="5 10" id="KW-0315">Glutamine amidotransferase</keyword>
<dbReference type="Pfam" id="PF00117">
    <property type="entry name" value="GATase"/>
    <property type="match status" value="1"/>
</dbReference>
<dbReference type="PANTHER" id="PTHR42701">
    <property type="entry name" value="IMIDAZOLE GLYCEROL PHOSPHATE SYNTHASE SUBUNIT HISH"/>
    <property type="match status" value="1"/>
</dbReference>
<keyword evidence="6 10" id="KW-0368">Histidine biosynthesis</keyword>
<keyword evidence="4 10" id="KW-0378">Hydrolase</keyword>
<evidence type="ECO:0000256" key="9">
    <source>
        <dbReference type="ARBA" id="ARBA00049534"/>
    </source>
</evidence>
<dbReference type="EC" id="3.5.1.2" evidence="10"/>
<dbReference type="HAMAP" id="MF_00278">
    <property type="entry name" value="HisH"/>
    <property type="match status" value="1"/>
</dbReference>
<feature type="active site" evidence="10 11">
    <location>
        <position position="183"/>
    </location>
</feature>
<keyword evidence="10" id="KW-0963">Cytoplasm</keyword>
<dbReference type="PANTHER" id="PTHR42701:SF1">
    <property type="entry name" value="IMIDAZOLE GLYCEROL PHOSPHATE SYNTHASE SUBUNIT HISH"/>
    <property type="match status" value="1"/>
</dbReference>
<protein>
    <recommendedName>
        <fullName evidence="10">Imidazole glycerol phosphate synthase subunit HisH</fullName>
        <ecNumber evidence="10">4.3.2.10</ecNumber>
    </recommendedName>
    <alternativeName>
        <fullName evidence="10">IGP synthase glutaminase subunit</fullName>
        <ecNumber evidence="10">3.5.1.2</ecNumber>
    </alternativeName>
    <alternativeName>
        <fullName evidence="10">IGP synthase subunit HisH</fullName>
    </alternativeName>
    <alternativeName>
        <fullName evidence="10">ImGP synthase subunit HisH</fullName>
        <shortName evidence="10">IGPS subunit HisH</shortName>
    </alternativeName>
</protein>
<dbReference type="InterPro" id="IPR029062">
    <property type="entry name" value="Class_I_gatase-like"/>
</dbReference>
<evidence type="ECO:0000256" key="3">
    <source>
        <dbReference type="ARBA" id="ARBA00022605"/>
    </source>
</evidence>
<feature type="domain" description="Glutamine amidotransferase" evidence="12">
    <location>
        <begin position="4"/>
        <end position="199"/>
    </location>
</feature>
<dbReference type="EC" id="4.3.2.10" evidence="10"/>
<dbReference type="EMBL" id="AP023321">
    <property type="protein sequence ID" value="BCI61400.1"/>
    <property type="molecule type" value="Genomic_DNA"/>
</dbReference>
<dbReference type="PROSITE" id="PS51274">
    <property type="entry name" value="GATASE_COBBQ"/>
    <property type="match status" value="1"/>
</dbReference>
<evidence type="ECO:0000313" key="14">
    <source>
        <dbReference type="Proteomes" id="UP000593890"/>
    </source>
</evidence>
<comment type="function">
    <text evidence="10">IGPS catalyzes the conversion of PRFAR and glutamine to IGP, AICAR and glutamate. The HisH subunit catalyzes the hydrolysis of glutamine to glutamate and ammonia as part of the synthesis of IGP and AICAR. The resulting ammonia molecule is channeled to the active site of HisF.</text>
</comment>
<dbReference type="Gene3D" id="3.40.50.880">
    <property type="match status" value="1"/>
</dbReference>
<comment type="pathway">
    <text evidence="1 10">Amino-acid biosynthesis; L-histidine biosynthesis; L-histidine from 5-phospho-alpha-D-ribose 1-diphosphate: step 5/9.</text>
</comment>
<evidence type="ECO:0000313" key="13">
    <source>
        <dbReference type="EMBL" id="BCI61400.1"/>
    </source>
</evidence>
<dbReference type="GO" id="GO:0016829">
    <property type="term" value="F:lyase activity"/>
    <property type="evidence" value="ECO:0007669"/>
    <property type="project" value="UniProtKB-KW"/>
</dbReference>
<feature type="active site" evidence="10 11">
    <location>
        <position position="185"/>
    </location>
</feature>
<dbReference type="AlphaFoldDB" id="A0A7I8D3Q8"/>
<gene>
    <name evidence="10" type="primary">hisH</name>
    <name evidence="13" type="ORF">C12CBH8_20390</name>
</gene>
<keyword evidence="14" id="KW-1185">Reference proteome</keyword>
<keyword evidence="3 10" id="KW-0028">Amino-acid biosynthesis</keyword>
<accession>A0A7I8D3Q8</accession>